<accession>A0ABQ6JK03</accession>
<proteinExistence type="predicted"/>
<dbReference type="Proteomes" id="UP001157017">
    <property type="component" value="Unassembled WGS sequence"/>
</dbReference>
<name>A0ABQ6JK03_9ACTN</name>
<organism evidence="1 2">
    <name type="scientific">Angustibacter aerolatus</name>
    <dbReference type="NCBI Taxonomy" id="1162965"/>
    <lineage>
        <taxon>Bacteria</taxon>
        <taxon>Bacillati</taxon>
        <taxon>Actinomycetota</taxon>
        <taxon>Actinomycetes</taxon>
        <taxon>Kineosporiales</taxon>
        <taxon>Kineosporiaceae</taxon>
    </lineage>
</organism>
<gene>
    <name evidence="1" type="ORF">GCM10025868_23760</name>
</gene>
<reference evidence="2" key="1">
    <citation type="journal article" date="2019" name="Int. J. Syst. Evol. Microbiol.">
        <title>The Global Catalogue of Microorganisms (GCM) 10K type strain sequencing project: providing services to taxonomists for standard genome sequencing and annotation.</title>
        <authorList>
            <consortium name="The Broad Institute Genomics Platform"/>
            <consortium name="The Broad Institute Genome Sequencing Center for Infectious Disease"/>
            <person name="Wu L."/>
            <person name="Ma J."/>
        </authorList>
    </citation>
    <scope>NUCLEOTIDE SEQUENCE [LARGE SCALE GENOMIC DNA]</scope>
    <source>
        <strain evidence="2">NBRC 108730</strain>
    </source>
</reference>
<comment type="caution">
    <text evidence="1">The sequence shown here is derived from an EMBL/GenBank/DDBJ whole genome shotgun (WGS) entry which is preliminary data.</text>
</comment>
<evidence type="ECO:0000313" key="2">
    <source>
        <dbReference type="Proteomes" id="UP001157017"/>
    </source>
</evidence>
<protein>
    <submittedName>
        <fullName evidence="1">Uncharacterized protein</fullName>
    </submittedName>
</protein>
<evidence type="ECO:0000313" key="1">
    <source>
        <dbReference type="EMBL" id="GMA87126.1"/>
    </source>
</evidence>
<dbReference type="EMBL" id="BSUZ01000001">
    <property type="protein sequence ID" value="GMA87126.1"/>
    <property type="molecule type" value="Genomic_DNA"/>
</dbReference>
<sequence>MPGVDALSAYSAGLVSAVVHVLGADPVRIARDTRLDDGLAAAILRHEGQVGALLWTVEQFTRLGTATTLIPEGVLSRTYLEALAGAVEVIDSLQQG</sequence>
<keyword evidence="2" id="KW-1185">Reference proteome</keyword>